<sequence length="129" mass="13822">MARRRFDAQAFWRSLDAARAARQITWGTVAAEVDVPAPVISRMKHGHSPAADSLLALLGWLGACPEVFLVPASHIRDQEPIVTALAAFASDDRLTEEGMNTLRTVLLATYEAVALPAPASGPDQPLAHV</sequence>
<proteinExistence type="predicted"/>
<dbReference type="RefSeq" id="WP_380719095.1">
    <property type="nucleotide sequence ID" value="NZ_JBHTLK010000005.1"/>
</dbReference>
<gene>
    <name evidence="1" type="ORF">ACFQ3T_02045</name>
</gene>
<dbReference type="InterPro" id="IPR010982">
    <property type="entry name" value="Lambda_DNA-bd_dom_sf"/>
</dbReference>
<evidence type="ECO:0008006" key="3">
    <source>
        <dbReference type="Google" id="ProtNLM"/>
    </source>
</evidence>
<accession>A0ABW3QKJ6</accession>
<reference evidence="2" key="1">
    <citation type="journal article" date="2019" name="Int. J. Syst. Evol. Microbiol.">
        <title>The Global Catalogue of Microorganisms (GCM) 10K type strain sequencing project: providing services to taxonomists for standard genome sequencing and annotation.</title>
        <authorList>
            <consortium name="The Broad Institute Genomics Platform"/>
            <consortium name="The Broad Institute Genome Sequencing Center for Infectious Disease"/>
            <person name="Wu L."/>
            <person name="Ma J."/>
        </authorList>
    </citation>
    <scope>NUCLEOTIDE SEQUENCE [LARGE SCALE GENOMIC DNA]</scope>
    <source>
        <strain evidence="2">CCUG 60214</strain>
    </source>
</reference>
<dbReference type="EMBL" id="JBHTLK010000005">
    <property type="protein sequence ID" value="MFD1145900.1"/>
    <property type="molecule type" value="Genomic_DNA"/>
</dbReference>
<evidence type="ECO:0000313" key="1">
    <source>
        <dbReference type="EMBL" id="MFD1145900.1"/>
    </source>
</evidence>
<dbReference type="SUPFAM" id="SSF47413">
    <property type="entry name" value="lambda repressor-like DNA-binding domains"/>
    <property type="match status" value="1"/>
</dbReference>
<evidence type="ECO:0000313" key="2">
    <source>
        <dbReference type="Proteomes" id="UP001597168"/>
    </source>
</evidence>
<organism evidence="1 2">
    <name type="scientific">Saccharothrix hoggarensis</name>
    <dbReference type="NCBI Taxonomy" id="913853"/>
    <lineage>
        <taxon>Bacteria</taxon>
        <taxon>Bacillati</taxon>
        <taxon>Actinomycetota</taxon>
        <taxon>Actinomycetes</taxon>
        <taxon>Pseudonocardiales</taxon>
        <taxon>Pseudonocardiaceae</taxon>
        <taxon>Saccharothrix</taxon>
    </lineage>
</organism>
<name>A0ABW3QKJ6_9PSEU</name>
<keyword evidence="2" id="KW-1185">Reference proteome</keyword>
<protein>
    <recommendedName>
        <fullName evidence="3">Helix-turn-helix protein</fullName>
    </recommendedName>
</protein>
<dbReference type="Proteomes" id="UP001597168">
    <property type="component" value="Unassembled WGS sequence"/>
</dbReference>
<comment type="caution">
    <text evidence="1">The sequence shown here is derived from an EMBL/GenBank/DDBJ whole genome shotgun (WGS) entry which is preliminary data.</text>
</comment>